<keyword evidence="1" id="KW-0732">Signal</keyword>
<accession>A0A0A9CCQ0</accession>
<dbReference type="AlphaFoldDB" id="A0A0A9CCQ0"/>
<feature type="signal peptide" evidence="1">
    <location>
        <begin position="1"/>
        <end position="16"/>
    </location>
</feature>
<protein>
    <submittedName>
        <fullName evidence="2">Uncharacterized protein</fullName>
    </submittedName>
</protein>
<reference evidence="2" key="1">
    <citation type="submission" date="2014-09" db="EMBL/GenBank/DDBJ databases">
        <authorList>
            <person name="Magalhaes I.L.F."/>
            <person name="Oliveira U."/>
            <person name="Santos F.R."/>
            <person name="Vidigal T.H.D.A."/>
            <person name="Brescovit A.D."/>
            <person name="Santos A.J."/>
        </authorList>
    </citation>
    <scope>NUCLEOTIDE SEQUENCE</scope>
    <source>
        <tissue evidence="2">Shoot tissue taken approximately 20 cm above the soil surface</tissue>
    </source>
</reference>
<sequence>MRWLILSMSAFVLVRAPSLRVCDVSSMLLCRHSAMSTFVLIMRRTL</sequence>
<proteinExistence type="predicted"/>
<organism evidence="2">
    <name type="scientific">Arundo donax</name>
    <name type="common">Giant reed</name>
    <name type="synonym">Donax arundinaceus</name>
    <dbReference type="NCBI Taxonomy" id="35708"/>
    <lineage>
        <taxon>Eukaryota</taxon>
        <taxon>Viridiplantae</taxon>
        <taxon>Streptophyta</taxon>
        <taxon>Embryophyta</taxon>
        <taxon>Tracheophyta</taxon>
        <taxon>Spermatophyta</taxon>
        <taxon>Magnoliopsida</taxon>
        <taxon>Liliopsida</taxon>
        <taxon>Poales</taxon>
        <taxon>Poaceae</taxon>
        <taxon>PACMAD clade</taxon>
        <taxon>Arundinoideae</taxon>
        <taxon>Arundineae</taxon>
        <taxon>Arundo</taxon>
    </lineage>
</organism>
<evidence type="ECO:0000313" key="2">
    <source>
        <dbReference type="EMBL" id="JAD71145.1"/>
    </source>
</evidence>
<feature type="chain" id="PRO_5002060767" evidence="1">
    <location>
        <begin position="17"/>
        <end position="46"/>
    </location>
</feature>
<name>A0A0A9CCQ0_ARUDO</name>
<reference evidence="2" key="2">
    <citation type="journal article" date="2015" name="Data Brief">
        <title>Shoot transcriptome of the giant reed, Arundo donax.</title>
        <authorList>
            <person name="Barrero R.A."/>
            <person name="Guerrero F.D."/>
            <person name="Moolhuijzen P."/>
            <person name="Goolsby J.A."/>
            <person name="Tidwell J."/>
            <person name="Bellgard S.E."/>
            <person name="Bellgard M.I."/>
        </authorList>
    </citation>
    <scope>NUCLEOTIDE SEQUENCE</scope>
    <source>
        <tissue evidence="2">Shoot tissue taken approximately 20 cm above the soil surface</tissue>
    </source>
</reference>
<evidence type="ECO:0000256" key="1">
    <source>
        <dbReference type="SAM" id="SignalP"/>
    </source>
</evidence>
<dbReference type="EMBL" id="GBRH01226750">
    <property type="protein sequence ID" value="JAD71145.1"/>
    <property type="molecule type" value="Transcribed_RNA"/>
</dbReference>